<keyword evidence="7" id="KW-0573">Peptidoglycan synthesis</keyword>
<keyword evidence="5 7" id="KW-0547">Nucleotide-binding</keyword>
<evidence type="ECO:0000256" key="7">
    <source>
        <dbReference type="HAMAP-Rule" id="MF_00639"/>
    </source>
</evidence>
<accession>K7YPC1</accession>
<dbReference type="OrthoDB" id="9809796at2"/>
<dbReference type="UniPathway" id="UPA00219"/>
<comment type="similarity">
    <text evidence="7">Belongs to the MurCDEF family.</text>
</comment>
<dbReference type="Pfam" id="PF08245">
    <property type="entry name" value="Mur_ligase_M"/>
    <property type="match status" value="1"/>
</dbReference>
<dbReference type="GO" id="GO:0009252">
    <property type="term" value="P:peptidoglycan biosynthetic process"/>
    <property type="evidence" value="ECO:0007669"/>
    <property type="project" value="UniProtKB-UniRule"/>
</dbReference>
<dbReference type="PANTHER" id="PTHR43692:SF1">
    <property type="entry name" value="UDP-N-ACETYLMURAMOYLALANINE--D-GLUTAMATE LIGASE"/>
    <property type="match status" value="1"/>
</dbReference>
<dbReference type="GO" id="GO:0008360">
    <property type="term" value="P:regulation of cell shape"/>
    <property type="evidence" value="ECO:0007669"/>
    <property type="project" value="UniProtKB-KW"/>
</dbReference>
<keyword evidence="7" id="KW-0133">Cell shape</keyword>
<dbReference type="InterPro" id="IPR005762">
    <property type="entry name" value="MurD"/>
</dbReference>
<dbReference type="InterPro" id="IPR013221">
    <property type="entry name" value="Mur_ligase_cen"/>
</dbReference>
<name>K7YPC1_9PROT</name>
<evidence type="ECO:0000256" key="4">
    <source>
        <dbReference type="ARBA" id="ARBA00022598"/>
    </source>
</evidence>
<dbReference type="InterPro" id="IPR036615">
    <property type="entry name" value="Mur_ligase_C_dom_sf"/>
</dbReference>
<dbReference type="HOGENOM" id="CLU_032540_3_0_5"/>
<evidence type="ECO:0000256" key="2">
    <source>
        <dbReference type="ARBA" id="ARBA00004752"/>
    </source>
</evidence>
<dbReference type="Gene3D" id="3.90.190.20">
    <property type="entry name" value="Mur ligase, C-terminal domain"/>
    <property type="match status" value="1"/>
</dbReference>
<evidence type="ECO:0000313" key="9">
    <source>
        <dbReference type="EMBL" id="AFX99372.1"/>
    </source>
</evidence>
<keyword evidence="4 7" id="KW-0436">Ligase</keyword>
<dbReference type="EMBL" id="CP003539">
    <property type="protein sequence ID" value="AFX99372.1"/>
    <property type="molecule type" value="Genomic_DNA"/>
</dbReference>
<comment type="subcellular location">
    <subcellularLocation>
        <location evidence="1 7">Cytoplasm</location>
    </subcellularLocation>
</comment>
<sequence length="458" mass="48962">MIKLDFAKNKRYAVMGLGISGMLAARALAEAGADVLAWDNVDNARNHVSGIEGVKLENLAIRGLDKVDALILSPGIPHTYPKPHPVAAEAKRRGLPVIGDIELMLRALPNRKSVVITGTNGKSTTTALIGHLLGSIGLRVEIGGNIGRPVLNLNDPGHEGILVLELSSYQLELTPSIAPTIAVWLNISIDHIERHGNLAGYVEAKKRIFANQHGNSTAIVVVDDEPSTIVANALRQNGNNLIEVSQKRQILGGIYVDQGFLIDARSNQSHKIFDLNCVQSLPGAHNKQNAAAAAAACLALGFSREVIAKGITSFAGLAHRLELVAVYDNVAYVNDSKATNAAATAQALSYYNTIYWIVGGCAKEGGIEQLAPWFNRIKRAYLIGESACAFLHQIGNGCLTVLSYTLERAIRQAHAEALEDNIVGATVLLSPAAASFDQFPNFEVRGAQFKALVHTLTS</sequence>
<dbReference type="HAMAP" id="MF_00639">
    <property type="entry name" value="MurD"/>
    <property type="match status" value="1"/>
</dbReference>
<dbReference type="GO" id="GO:0008764">
    <property type="term" value="F:UDP-N-acetylmuramoylalanine-D-glutamate ligase activity"/>
    <property type="evidence" value="ECO:0007669"/>
    <property type="project" value="UniProtKB-UniRule"/>
</dbReference>
<evidence type="ECO:0000259" key="8">
    <source>
        <dbReference type="Pfam" id="PF08245"/>
    </source>
</evidence>
<dbReference type="Gene3D" id="3.40.1190.10">
    <property type="entry name" value="Mur-like, catalytic domain"/>
    <property type="match status" value="1"/>
</dbReference>
<evidence type="ECO:0000256" key="1">
    <source>
        <dbReference type="ARBA" id="ARBA00004496"/>
    </source>
</evidence>
<keyword evidence="7" id="KW-0132">Cell division</keyword>
<evidence type="ECO:0000256" key="6">
    <source>
        <dbReference type="ARBA" id="ARBA00022840"/>
    </source>
</evidence>
<dbReference type="GO" id="GO:0071555">
    <property type="term" value="P:cell wall organization"/>
    <property type="evidence" value="ECO:0007669"/>
    <property type="project" value="UniProtKB-KW"/>
</dbReference>
<gene>
    <name evidence="7 9" type="primary">murD</name>
    <name evidence="9" type="ORF">A1OE_1196</name>
</gene>
<dbReference type="EC" id="6.3.2.9" evidence="7"/>
<reference evidence="9 10" key="1">
    <citation type="journal article" date="2012" name="Proc. Natl. Acad. Sci. U.S.A.">
        <title>Genome streamlining and chemical defense in a coral reef symbiosis.</title>
        <authorList>
            <person name="Kwan J.C."/>
            <person name="Donia M.S."/>
            <person name="Han A.W."/>
            <person name="Hirose E."/>
            <person name="Haygood M.G."/>
            <person name="Schmidt E.W."/>
        </authorList>
    </citation>
    <scope>NUCLEOTIDE SEQUENCE [LARGE SCALE GENOMIC DNA]</scope>
    <source>
        <strain evidence="9 10">L2</strain>
    </source>
</reference>
<evidence type="ECO:0000256" key="3">
    <source>
        <dbReference type="ARBA" id="ARBA00022490"/>
    </source>
</evidence>
<dbReference type="SUPFAM" id="SSF51984">
    <property type="entry name" value="MurCD N-terminal domain"/>
    <property type="match status" value="1"/>
</dbReference>
<comment type="pathway">
    <text evidence="2 7">Cell wall biogenesis; peptidoglycan biosynthesis.</text>
</comment>
<feature type="binding site" evidence="7">
    <location>
        <begin position="118"/>
        <end position="124"/>
    </location>
    <ligand>
        <name>ATP</name>
        <dbReference type="ChEBI" id="CHEBI:30616"/>
    </ligand>
</feature>
<dbReference type="SUPFAM" id="SSF53623">
    <property type="entry name" value="MurD-like peptide ligases, catalytic domain"/>
    <property type="match status" value="1"/>
</dbReference>
<dbReference type="GO" id="GO:0005524">
    <property type="term" value="F:ATP binding"/>
    <property type="evidence" value="ECO:0007669"/>
    <property type="project" value="UniProtKB-UniRule"/>
</dbReference>
<dbReference type="RefSeq" id="WP_015088870.1">
    <property type="nucleotide sequence ID" value="NC_019566.1"/>
</dbReference>
<keyword evidence="3 7" id="KW-0963">Cytoplasm</keyword>
<dbReference type="GO" id="GO:0051301">
    <property type="term" value="P:cell division"/>
    <property type="evidence" value="ECO:0007669"/>
    <property type="project" value="UniProtKB-KW"/>
</dbReference>
<dbReference type="Gene3D" id="3.40.50.720">
    <property type="entry name" value="NAD(P)-binding Rossmann-like Domain"/>
    <property type="match status" value="1"/>
</dbReference>
<dbReference type="eggNOG" id="COG0771">
    <property type="taxonomic scope" value="Bacteria"/>
</dbReference>
<organism evidence="9 10">
    <name type="scientific">Candidatus Endolissoclinum faulkneri L2</name>
    <dbReference type="NCBI Taxonomy" id="1193729"/>
    <lineage>
        <taxon>Bacteria</taxon>
        <taxon>Pseudomonadati</taxon>
        <taxon>Pseudomonadota</taxon>
        <taxon>Alphaproteobacteria</taxon>
        <taxon>Rhodospirillales</taxon>
        <taxon>Rhodospirillaceae</taxon>
        <taxon>Candidatus Endolissoclinum</taxon>
    </lineage>
</organism>
<feature type="domain" description="Mur ligase central" evidence="8">
    <location>
        <begin position="116"/>
        <end position="297"/>
    </location>
</feature>
<dbReference type="AlphaFoldDB" id="K7YPC1"/>
<evidence type="ECO:0000313" key="10">
    <source>
        <dbReference type="Proteomes" id="UP000010077"/>
    </source>
</evidence>
<keyword evidence="6 7" id="KW-0067">ATP-binding</keyword>
<comment type="catalytic activity">
    <reaction evidence="7">
        <text>UDP-N-acetyl-alpha-D-muramoyl-L-alanine + D-glutamate + ATP = UDP-N-acetyl-alpha-D-muramoyl-L-alanyl-D-glutamate + ADP + phosphate + H(+)</text>
        <dbReference type="Rhea" id="RHEA:16429"/>
        <dbReference type="ChEBI" id="CHEBI:15378"/>
        <dbReference type="ChEBI" id="CHEBI:29986"/>
        <dbReference type="ChEBI" id="CHEBI:30616"/>
        <dbReference type="ChEBI" id="CHEBI:43474"/>
        <dbReference type="ChEBI" id="CHEBI:83898"/>
        <dbReference type="ChEBI" id="CHEBI:83900"/>
        <dbReference type="ChEBI" id="CHEBI:456216"/>
        <dbReference type="EC" id="6.3.2.9"/>
    </reaction>
</comment>
<dbReference type="Proteomes" id="UP000010077">
    <property type="component" value="Chromosome"/>
</dbReference>
<proteinExistence type="inferred from homology"/>
<dbReference type="GO" id="GO:0005737">
    <property type="term" value="C:cytoplasm"/>
    <property type="evidence" value="ECO:0007669"/>
    <property type="project" value="UniProtKB-SubCell"/>
</dbReference>
<dbReference type="PANTHER" id="PTHR43692">
    <property type="entry name" value="UDP-N-ACETYLMURAMOYLALANINE--D-GLUTAMATE LIGASE"/>
    <property type="match status" value="1"/>
</dbReference>
<keyword evidence="7" id="KW-0131">Cell cycle</keyword>
<dbReference type="STRING" id="1193729.A1OE_1196"/>
<comment type="function">
    <text evidence="7">Cell wall formation. Catalyzes the addition of glutamate to the nucleotide precursor UDP-N-acetylmuramoyl-L-alanine (UMA).</text>
</comment>
<keyword evidence="7" id="KW-0961">Cell wall biogenesis/degradation</keyword>
<evidence type="ECO:0000256" key="5">
    <source>
        <dbReference type="ARBA" id="ARBA00022741"/>
    </source>
</evidence>
<dbReference type="InterPro" id="IPR036565">
    <property type="entry name" value="Mur-like_cat_sf"/>
</dbReference>
<dbReference type="KEGG" id="thal:A1OE_1196"/>
<dbReference type="PATRIC" id="fig|1193729.4.peg.639"/>
<keyword evidence="10" id="KW-1185">Reference proteome</keyword>
<protein>
    <recommendedName>
        <fullName evidence="7">UDP-N-acetylmuramoylalanine--D-glutamate ligase</fullName>
        <ecNumber evidence="7">6.3.2.9</ecNumber>
    </recommendedName>
    <alternativeName>
        <fullName evidence="7">D-glutamic acid-adding enzyme</fullName>
    </alternativeName>
    <alternativeName>
        <fullName evidence="7">UDP-N-acetylmuramoyl-L-alanyl-D-glutamate synthetase</fullName>
    </alternativeName>
</protein>
<dbReference type="SUPFAM" id="SSF53244">
    <property type="entry name" value="MurD-like peptide ligases, peptide-binding domain"/>
    <property type="match status" value="1"/>
</dbReference>
<dbReference type="NCBIfam" id="TIGR01087">
    <property type="entry name" value="murD"/>
    <property type="match status" value="1"/>
</dbReference>